<evidence type="ECO:0000256" key="1">
    <source>
        <dbReference type="ARBA" id="ARBA00023172"/>
    </source>
</evidence>
<accession>A0ABS4T139</accession>
<dbReference type="PANTHER" id="PTHR10948:SF23">
    <property type="entry name" value="TRANSPOSASE INSI FOR INSERTION SEQUENCE ELEMENT IS30A-RELATED"/>
    <property type="match status" value="1"/>
</dbReference>
<sequence length="251" mass="28970">MASTVSGRYISSSEREDIALWRAQDSGVREIARRLGRSPSTISRELRRNASTRTYQLEYKASIAQWHAERRARRPKTAKMVTNDRLRQYVQDKLSGEIITAEGEVVGPEGPAWDGKNKPHRGDREWVTAWSPQQIAKRLPLEFPDDPTMRISHEAIYQALYVESRGGLARKQSWHLRRGRTKRMPRARTRQEAWAHVTAETVLQKRPKEVEDRKIAGHWEGDLIIGLKRSAVATLIERTTWHDPLISVHEL</sequence>
<evidence type="ECO:0000313" key="3">
    <source>
        <dbReference type="EMBL" id="MBP2318118.1"/>
    </source>
</evidence>
<dbReference type="PANTHER" id="PTHR10948">
    <property type="entry name" value="TRANSPOSASE"/>
    <property type="match status" value="1"/>
</dbReference>
<dbReference type="Gene3D" id="1.10.10.60">
    <property type="entry name" value="Homeodomain-like"/>
    <property type="match status" value="1"/>
</dbReference>
<dbReference type="InterPro" id="IPR025246">
    <property type="entry name" value="IS30-like_HTH"/>
</dbReference>
<protein>
    <submittedName>
        <fullName evidence="3">IS30 family transposase</fullName>
    </submittedName>
</protein>
<keyword evidence="1" id="KW-0233">DNA recombination</keyword>
<evidence type="ECO:0000313" key="4">
    <source>
        <dbReference type="Proteomes" id="UP001519331"/>
    </source>
</evidence>
<feature type="domain" description="Transposase IS30-like HTH" evidence="2">
    <location>
        <begin position="6"/>
        <end position="49"/>
    </location>
</feature>
<dbReference type="Pfam" id="PF13936">
    <property type="entry name" value="HTH_38"/>
    <property type="match status" value="1"/>
</dbReference>
<comment type="caution">
    <text evidence="3">The sequence shown here is derived from an EMBL/GenBank/DDBJ whole genome shotgun (WGS) entry which is preliminary data.</text>
</comment>
<gene>
    <name evidence="3" type="ORF">JOF45_001137</name>
</gene>
<dbReference type="Proteomes" id="UP001519331">
    <property type="component" value="Unassembled WGS sequence"/>
</dbReference>
<dbReference type="InterPro" id="IPR051917">
    <property type="entry name" value="Transposase-Integrase"/>
</dbReference>
<reference evidence="3 4" key="1">
    <citation type="submission" date="2021-03" db="EMBL/GenBank/DDBJ databases">
        <title>Sequencing the genomes of 1000 actinobacteria strains.</title>
        <authorList>
            <person name="Klenk H.-P."/>
        </authorList>
    </citation>
    <scope>NUCLEOTIDE SEQUENCE [LARGE SCALE GENOMIC DNA]</scope>
    <source>
        <strain evidence="3 4">DSM 12544</strain>
    </source>
</reference>
<organism evidence="3 4">
    <name type="scientific">Nesterenkonia lacusekhoensis</name>
    <dbReference type="NCBI Taxonomy" id="150832"/>
    <lineage>
        <taxon>Bacteria</taxon>
        <taxon>Bacillati</taxon>
        <taxon>Actinomycetota</taxon>
        <taxon>Actinomycetes</taxon>
        <taxon>Micrococcales</taxon>
        <taxon>Micrococcaceae</taxon>
        <taxon>Nesterenkonia</taxon>
    </lineage>
</organism>
<dbReference type="InterPro" id="IPR053392">
    <property type="entry name" value="Transposase_IS30-like"/>
</dbReference>
<dbReference type="NCBIfam" id="NF033563">
    <property type="entry name" value="transpos_IS30"/>
    <property type="match status" value="1"/>
</dbReference>
<evidence type="ECO:0000259" key="2">
    <source>
        <dbReference type="Pfam" id="PF13936"/>
    </source>
</evidence>
<dbReference type="EMBL" id="JAGINX010000001">
    <property type="protein sequence ID" value="MBP2318118.1"/>
    <property type="molecule type" value="Genomic_DNA"/>
</dbReference>
<keyword evidence="4" id="KW-1185">Reference proteome</keyword>
<name>A0ABS4T139_9MICC</name>
<proteinExistence type="predicted"/>